<dbReference type="STRING" id="149040.A0A132B916"/>
<reference evidence="2 3" key="1">
    <citation type="submission" date="2015-10" db="EMBL/GenBank/DDBJ databases">
        <title>Full genome of DAOMC 229536 Phialocephala scopiformis, a fungal endophyte of spruce producing the potent anti-insectan compound rugulosin.</title>
        <authorList>
            <consortium name="DOE Joint Genome Institute"/>
            <person name="Walker A.K."/>
            <person name="Frasz S.L."/>
            <person name="Seifert K.A."/>
            <person name="Miller J.D."/>
            <person name="Mondo S.J."/>
            <person name="Labutti K."/>
            <person name="Lipzen A."/>
            <person name="Dockter R."/>
            <person name="Kennedy M."/>
            <person name="Grigoriev I.V."/>
            <person name="Spatafora J.W."/>
        </authorList>
    </citation>
    <scope>NUCLEOTIDE SEQUENCE [LARGE SCALE GENOMIC DNA]</scope>
    <source>
        <strain evidence="2 3">CBS 120377</strain>
    </source>
</reference>
<dbReference type="RefSeq" id="XP_018063257.1">
    <property type="nucleotide sequence ID" value="XM_018210073.1"/>
</dbReference>
<gene>
    <name evidence="2" type="ORF">LY89DRAFT_599142</name>
</gene>
<accession>A0A132B916</accession>
<evidence type="ECO:0000313" key="2">
    <source>
        <dbReference type="EMBL" id="KUJ08902.1"/>
    </source>
</evidence>
<protein>
    <submittedName>
        <fullName evidence="2">Uncharacterized protein</fullName>
    </submittedName>
</protein>
<dbReference type="OrthoDB" id="5316527at2759"/>
<organism evidence="2 3">
    <name type="scientific">Mollisia scopiformis</name>
    <name type="common">Conifer needle endophyte fungus</name>
    <name type="synonym">Phialocephala scopiformis</name>
    <dbReference type="NCBI Taxonomy" id="149040"/>
    <lineage>
        <taxon>Eukaryota</taxon>
        <taxon>Fungi</taxon>
        <taxon>Dikarya</taxon>
        <taxon>Ascomycota</taxon>
        <taxon>Pezizomycotina</taxon>
        <taxon>Leotiomycetes</taxon>
        <taxon>Helotiales</taxon>
        <taxon>Mollisiaceae</taxon>
        <taxon>Mollisia</taxon>
    </lineage>
</organism>
<feature type="region of interest" description="Disordered" evidence="1">
    <location>
        <begin position="240"/>
        <end position="285"/>
    </location>
</feature>
<dbReference type="KEGG" id="psco:LY89DRAFT_599142"/>
<proteinExistence type="predicted"/>
<dbReference type="GeneID" id="28819799"/>
<dbReference type="Proteomes" id="UP000070700">
    <property type="component" value="Unassembled WGS sequence"/>
</dbReference>
<evidence type="ECO:0000313" key="3">
    <source>
        <dbReference type="Proteomes" id="UP000070700"/>
    </source>
</evidence>
<dbReference type="AlphaFoldDB" id="A0A132B916"/>
<keyword evidence="3" id="KW-1185">Reference proteome</keyword>
<evidence type="ECO:0000256" key="1">
    <source>
        <dbReference type="SAM" id="MobiDB-lite"/>
    </source>
</evidence>
<dbReference type="EMBL" id="KQ947434">
    <property type="protein sequence ID" value="KUJ08902.1"/>
    <property type="molecule type" value="Genomic_DNA"/>
</dbReference>
<name>A0A132B916_MOLSC</name>
<sequence length="381" mass="43293">MRMESRRQQGQIAQVQSVRFVKPRTRIKTIATYCIVGYVCWNVYSRVILDPLDRAVVETLDSLPEEEDEEEEKPFFIPFPGTTRQLKPVPYKGSDPEWQEFIKFSKDQKLAQKVREELADFVQQVASKHPLLKIRCGTGFKLRRFWLDVDFPQHAPPQFERSGIEISDEYIAIAKQPVDSLVVFRIRQALWPTALFQSTWSFLKVMVNDDAKYIAQKLGFKPTKPPPSIEQIVTKHQQMFKGPPQLPTKDGPSPTTQPPVLGDGAQTITSPPGRGDKSPLAGQKPEEVDIGSAGMALHAHFFRPIMAFKAKLAQTWRPAPNFPPRGSILISGLVELDTPKAWLVFDVKAAWDPKTRTYDPRSMHVQLRRMQLKKQGPVGGR</sequence>
<dbReference type="InParanoid" id="A0A132B916"/>